<dbReference type="Proteomes" id="UP000375525">
    <property type="component" value="Unassembled WGS sequence"/>
</dbReference>
<dbReference type="PANTHER" id="PTHR46796">
    <property type="entry name" value="HTH-TYPE TRANSCRIPTIONAL ACTIVATOR RHAS-RELATED"/>
    <property type="match status" value="1"/>
</dbReference>
<reference evidence="7 8" key="1">
    <citation type="submission" date="2019-09" db="EMBL/GenBank/DDBJ databases">
        <authorList>
            <person name="Chandra G."/>
            <person name="Truman W A."/>
        </authorList>
    </citation>
    <scope>NUCLEOTIDE SEQUENCE [LARGE SCALE GENOMIC DNA]</scope>
    <source>
        <strain evidence="7">PS880</strain>
    </source>
</reference>
<keyword evidence="3" id="KW-0238">DNA-binding</keyword>
<dbReference type="SMART" id="SM00342">
    <property type="entry name" value="HTH_ARAC"/>
    <property type="match status" value="1"/>
</dbReference>
<dbReference type="GO" id="GO:0003700">
    <property type="term" value="F:DNA-binding transcription factor activity"/>
    <property type="evidence" value="ECO:0007669"/>
    <property type="project" value="InterPro"/>
</dbReference>
<dbReference type="InterPro" id="IPR018062">
    <property type="entry name" value="HTH_AraC-typ_CS"/>
</dbReference>
<dbReference type="Gene3D" id="1.10.10.60">
    <property type="entry name" value="Homeodomain-like"/>
    <property type="match status" value="1"/>
</dbReference>
<evidence type="ECO:0000256" key="3">
    <source>
        <dbReference type="ARBA" id="ARBA00023125"/>
    </source>
</evidence>
<sequence length="250" mass="27988">MQPDNLFDQETWLEDWSVASGSHSQVLRVRNGLTPLCLAHGDSQLRWCFPPTWQGLLAMRPGVRRISGTAKVLPMPTCLVKLQFFIDRGISRPSFTHQVPPLSELRECGKVGNSTSAIESWYIAQAWKNSTAYKVFSCMLRGDESYRLLEFLHEHAFGGEKLQDLAPVYGVSVSHFRRLCHQALGGTAKSELRDWRVARALLSMVEGAHSLTSVAYEHGYSSSSHFSKEIRDRVGVAPSSLVDITRLPSE</sequence>
<dbReference type="InterPro" id="IPR050204">
    <property type="entry name" value="AraC_XylS_family_regulators"/>
</dbReference>
<keyword evidence="4" id="KW-0804">Transcription</keyword>
<comment type="function">
    <text evidence="5">Regulatory protein of the TOL plasmid xyl operons. XylS activates the xylXYZLTEGFJQKIH operon required for the degradation of toluene, m-xylene and p-xylene.</text>
</comment>
<dbReference type="Pfam" id="PF12833">
    <property type="entry name" value="HTH_18"/>
    <property type="match status" value="1"/>
</dbReference>
<keyword evidence="2" id="KW-0805">Transcription regulation</keyword>
<dbReference type="GO" id="GO:0005737">
    <property type="term" value="C:cytoplasm"/>
    <property type="evidence" value="ECO:0007669"/>
    <property type="project" value="UniProtKB-SubCell"/>
</dbReference>
<dbReference type="AlphaFoldDB" id="A0A5E7GA72"/>
<dbReference type="InterPro" id="IPR018060">
    <property type="entry name" value="HTH_AraC"/>
</dbReference>
<proteinExistence type="predicted"/>
<comment type="subcellular location">
    <subcellularLocation>
        <location evidence="1">Cytoplasm</location>
    </subcellularLocation>
</comment>
<feature type="domain" description="HTH araC/xylS-type" evidence="6">
    <location>
        <begin position="146"/>
        <end position="244"/>
    </location>
</feature>
<evidence type="ECO:0000259" key="6">
    <source>
        <dbReference type="PROSITE" id="PS01124"/>
    </source>
</evidence>
<evidence type="ECO:0000256" key="4">
    <source>
        <dbReference type="ARBA" id="ARBA00023163"/>
    </source>
</evidence>
<evidence type="ECO:0000256" key="1">
    <source>
        <dbReference type="ARBA" id="ARBA00004496"/>
    </source>
</evidence>
<evidence type="ECO:0000256" key="5">
    <source>
        <dbReference type="ARBA" id="ARBA00037345"/>
    </source>
</evidence>
<organism evidence="7 8">
    <name type="scientific">Pseudomonas fluorescens</name>
    <dbReference type="NCBI Taxonomy" id="294"/>
    <lineage>
        <taxon>Bacteria</taxon>
        <taxon>Pseudomonadati</taxon>
        <taxon>Pseudomonadota</taxon>
        <taxon>Gammaproteobacteria</taxon>
        <taxon>Pseudomonadales</taxon>
        <taxon>Pseudomonadaceae</taxon>
        <taxon>Pseudomonas</taxon>
    </lineage>
</organism>
<evidence type="ECO:0000313" key="7">
    <source>
        <dbReference type="EMBL" id="VVO48254.1"/>
    </source>
</evidence>
<protein>
    <recommendedName>
        <fullName evidence="6">HTH araC/xylS-type domain-containing protein</fullName>
    </recommendedName>
</protein>
<gene>
    <name evidence="7" type="ORF">PS880_00162</name>
</gene>
<dbReference type="GO" id="GO:0009893">
    <property type="term" value="P:positive regulation of metabolic process"/>
    <property type="evidence" value="ECO:0007669"/>
    <property type="project" value="UniProtKB-ARBA"/>
</dbReference>
<dbReference type="EMBL" id="CABVIH010000001">
    <property type="protein sequence ID" value="VVO48254.1"/>
    <property type="molecule type" value="Genomic_DNA"/>
</dbReference>
<name>A0A5E7GA72_PSEFL</name>
<accession>A0A5E7GA72</accession>
<evidence type="ECO:0000313" key="8">
    <source>
        <dbReference type="Proteomes" id="UP000375525"/>
    </source>
</evidence>
<dbReference type="InterPro" id="IPR009057">
    <property type="entry name" value="Homeodomain-like_sf"/>
</dbReference>
<dbReference type="GO" id="GO:0043565">
    <property type="term" value="F:sequence-specific DNA binding"/>
    <property type="evidence" value="ECO:0007669"/>
    <property type="project" value="InterPro"/>
</dbReference>
<dbReference type="PROSITE" id="PS00041">
    <property type="entry name" value="HTH_ARAC_FAMILY_1"/>
    <property type="match status" value="1"/>
</dbReference>
<dbReference type="PROSITE" id="PS01124">
    <property type="entry name" value="HTH_ARAC_FAMILY_2"/>
    <property type="match status" value="1"/>
</dbReference>
<dbReference type="SUPFAM" id="SSF46689">
    <property type="entry name" value="Homeodomain-like"/>
    <property type="match status" value="1"/>
</dbReference>
<evidence type="ECO:0000256" key="2">
    <source>
        <dbReference type="ARBA" id="ARBA00023015"/>
    </source>
</evidence>